<evidence type="ECO:0000256" key="2">
    <source>
        <dbReference type="SAM" id="SignalP"/>
    </source>
</evidence>
<keyword evidence="5" id="KW-1185">Reference proteome</keyword>
<sequence length="176" mass="20515">MKKHIFILMFLALSSYIMAQLPQTERGRWKFDPQITAFNVGGSDNGHGKNNKFKMGLAFNGGSFVYDNLLLNIGIGFQVDKQDSYKNNNLQFSAGMKYYILSRLFLGGEFGYERKWYRDYDASYTRKNNYVFFAADLGYAIFITRNFSIEPALYWKHSFADRLNEYGFKIGFGLYF</sequence>
<gene>
    <name evidence="4" type="ORF">NMU02_07510</name>
</gene>
<organism evidence="4 5">
    <name type="scientific">Coprobacter tertius</name>
    <dbReference type="NCBI Taxonomy" id="2944915"/>
    <lineage>
        <taxon>Bacteria</taxon>
        <taxon>Pseudomonadati</taxon>
        <taxon>Bacteroidota</taxon>
        <taxon>Bacteroidia</taxon>
        <taxon>Bacteroidales</taxon>
        <taxon>Barnesiellaceae</taxon>
        <taxon>Coprobacter</taxon>
    </lineage>
</organism>
<keyword evidence="1 2" id="KW-0732">Signal</keyword>
<protein>
    <recommendedName>
        <fullName evidence="3">Outer membrane protein beta-barrel domain-containing protein</fullName>
    </recommendedName>
</protein>
<reference evidence="4 5" key="1">
    <citation type="submission" date="2022-07" db="EMBL/GenBank/DDBJ databases">
        <title>Fecal culturing of patients with breast cancer.</title>
        <authorList>
            <person name="Teng N.M.Y."/>
            <person name="Kiu R."/>
            <person name="Evans R."/>
            <person name="Baker D.J."/>
            <person name="Zenner C."/>
            <person name="Robinson S.D."/>
            <person name="Hall L.J."/>
        </authorList>
    </citation>
    <scope>NUCLEOTIDE SEQUENCE [LARGE SCALE GENOMIC DNA]</scope>
    <source>
        <strain evidence="4 5">LH1063</strain>
    </source>
</reference>
<evidence type="ECO:0000313" key="4">
    <source>
        <dbReference type="EMBL" id="MCP9611934.1"/>
    </source>
</evidence>
<dbReference type="Pfam" id="PF13505">
    <property type="entry name" value="OMP_b-brl"/>
    <property type="match status" value="1"/>
</dbReference>
<dbReference type="EMBL" id="JANDHW010000006">
    <property type="protein sequence ID" value="MCP9611934.1"/>
    <property type="molecule type" value="Genomic_DNA"/>
</dbReference>
<evidence type="ECO:0000256" key="1">
    <source>
        <dbReference type="ARBA" id="ARBA00022729"/>
    </source>
</evidence>
<feature type="signal peptide" evidence="2">
    <location>
        <begin position="1"/>
        <end position="19"/>
    </location>
</feature>
<feature type="domain" description="Outer membrane protein beta-barrel" evidence="3">
    <location>
        <begin position="10"/>
        <end position="176"/>
    </location>
</feature>
<evidence type="ECO:0000259" key="3">
    <source>
        <dbReference type="Pfam" id="PF13505"/>
    </source>
</evidence>
<accession>A0ABT1MIN8</accession>
<evidence type="ECO:0000313" key="5">
    <source>
        <dbReference type="Proteomes" id="UP001205603"/>
    </source>
</evidence>
<name>A0ABT1MIN8_9BACT</name>
<comment type="caution">
    <text evidence="4">The sequence shown here is derived from an EMBL/GenBank/DDBJ whole genome shotgun (WGS) entry which is preliminary data.</text>
</comment>
<proteinExistence type="predicted"/>
<dbReference type="Proteomes" id="UP001205603">
    <property type="component" value="Unassembled WGS sequence"/>
</dbReference>
<feature type="chain" id="PRO_5046467367" description="Outer membrane protein beta-barrel domain-containing protein" evidence="2">
    <location>
        <begin position="20"/>
        <end position="176"/>
    </location>
</feature>
<dbReference type="InterPro" id="IPR027385">
    <property type="entry name" value="Beta-barrel_OMP"/>
</dbReference>
<dbReference type="RefSeq" id="WP_255027082.1">
    <property type="nucleotide sequence ID" value="NZ_JANDHW010000006.1"/>
</dbReference>